<gene>
    <name evidence="13" type="ORF">DASC09_032720</name>
</gene>
<feature type="domain" description="Histone chaperone RTT106/FACT complex subunit SPT16-like middle" evidence="12">
    <location>
        <begin position="361"/>
        <end position="454"/>
    </location>
</feature>
<keyword evidence="6 10" id="KW-0805">Transcription regulation</keyword>
<dbReference type="Pfam" id="PF17292">
    <property type="entry name" value="POB3_N"/>
    <property type="match status" value="1"/>
</dbReference>
<dbReference type="PRINTS" id="PR00887">
    <property type="entry name" value="SSRCOGNITION"/>
</dbReference>
<evidence type="ECO:0000256" key="3">
    <source>
        <dbReference type="ARBA" id="ARBA00022454"/>
    </source>
</evidence>
<name>A0AAV5QN35_9ASCO</name>
<dbReference type="CDD" id="cd13231">
    <property type="entry name" value="PH2_SSRP1-like"/>
    <property type="match status" value="1"/>
</dbReference>
<feature type="region of interest" description="Disordered" evidence="11">
    <location>
        <begin position="464"/>
        <end position="531"/>
    </location>
</feature>
<evidence type="ECO:0000256" key="1">
    <source>
        <dbReference type="ARBA" id="ARBA00010060"/>
    </source>
</evidence>
<dbReference type="GO" id="GO:0035101">
    <property type="term" value="C:FACT complex"/>
    <property type="evidence" value="ECO:0007669"/>
    <property type="project" value="TreeGrafter"/>
</dbReference>
<keyword evidence="5 10" id="KW-0227">DNA damage</keyword>
<dbReference type="SMART" id="SM01287">
    <property type="entry name" value="Rtt106"/>
    <property type="match status" value="1"/>
</dbReference>
<dbReference type="InterPro" id="IPR011993">
    <property type="entry name" value="PH-like_dom_sf"/>
</dbReference>
<dbReference type="GO" id="GO:0031491">
    <property type="term" value="F:nucleosome binding"/>
    <property type="evidence" value="ECO:0007669"/>
    <property type="project" value="TreeGrafter"/>
</dbReference>
<organism evidence="13 14">
    <name type="scientific">Saccharomycopsis crataegensis</name>
    <dbReference type="NCBI Taxonomy" id="43959"/>
    <lineage>
        <taxon>Eukaryota</taxon>
        <taxon>Fungi</taxon>
        <taxon>Dikarya</taxon>
        <taxon>Ascomycota</taxon>
        <taxon>Saccharomycotina</taxon>
        <taxon>Saccharomycetes</taxon>
        <taxon>Saccharomycopsidaceae</taxon>
        <taxon>Saccharomycopsis</taxon>
    </lineage>
</organism>
<dbReference type="FunFam" id="2.30.29.30:FF:000098">
    <property type="entry name" value="Fact complex subunit ssrp1"/>
    <property type="match status" value="1"/>
</dbReference>
<evidence type="ECO:0000313" key="13">
    <source>
        <dbReference type="EMBL" id="GMM35947.1"/>
    </source>
</evidence>
<feature type="region of interest" description="Disordered" evidence="11">
    <location>
        <begin position="174"/>
        <end position="198"/>
    </location>
</feature>
<evidence type="ECO:0000259" key="12">
    <source>
        <dbReference type="SMART" id="SM01287"/>
    </source>
</evidence>
<dbReference type="RefSeq" id="XP_064852943.1">
    <property type="nucleotide sequence ID" value="XM_064996871.1"/>
</dbReference>
<protein>
    <recommendedName>
        <fullName evidence="2 10">FACT complex subunit POB3</fullName>
    </recommendedName>
</protein>
<reference evidence="13 14" key="1">
    <citation type="journal article" date="2023" name="Elife">
        <title>Identification of key yeast species and microbe-microbe interactions impacting larval growth of Drosophila in the wild.</title>
        <authorList>
            <person name="Mure A."/>
            <person name="Sugiura Y."/>
            <person name="Maeda R."/>
            <person name="Honda K."/>
            <person name="Sakurai N."/>
            <person name="Takahashi Y."/>
            <person name="Watada M."/>
            <person name="Katoh T."/>
            <person name="Gotoh A."/>
            <person name="Gotoh Y."/>
            <person name="Taniguchi I."/>
            <person name="Nakamura K."/>
            <person name="Hayashi T."/>
            <person name="Katayama T."/>
            <person name="Uemura T."/>
            <person name="Hattori Y."/>
        </authorList>
    </citation>
    <scope>NUCLEOTIDE SEQUENCE [LARGE SCALE GENOMIC DNA]</scope>
    <source>
        <strain evidence="13 14">SC-9</strain>
    </source>
</reference>
<dbReference type="InterPro" id="IPR035417">
    <property type="entry name" value="SSRP1/POB3_N"/>
</dbReference>
<dbReference type="GO" id="GO:0003677">
    <property type="term" value="F:DNA binding"/>
    <property type="evidence" value="ECO:0007669"/>
    <property type="project" value="InterPro"/>
</dbReference>
<sequence>MSDLEFERIYLNQSIASGRVRIAASGLGWKSKEKKPFLLPSSSIISAQWSRASKGYELRLQTRDNEVVMLDGFDQSNFNQLRNELKRHLNIDLEQRDHILRGWNWGTTTMARSELIFNINNRPDFELPYKTINNTNLTGKNEVTVEFRPDDEGDKEGDELVEMRFYVPGTVAVKEDDGEDTKKGEEDEDAEKGEEEQSAATHFYEQLKEKASIGQVSGDAIVSFSDVFFLTPRGRYDLDMYASSLRLRGKTYDNKVQFRAIERIFSLPKPDDVHHLVVVQVDPPLTQGQTRYSFLTMQFPREELMDVELNIPEEEYDAKYKDKLKRSFEDEKTHTVISQCFKGLTDRRITIPSSFVSKHGQVAVSCSLKASEGYLYFLDKCILFVIKPTVYIPFSEVASVQLSRIGQSSTVSKTFDLEVNFRNGSSQVFGNIARDEQQNINSFLVEKGIKVKNEEEEGKKMLNAALGDDSGSDAGPGDVDDDDDDESEDEDFNEEDVSDDDVPEEFDSGHEDSGSESESDSDKPAKKKAKK</sequence>
<dbReference type="SUPFAM" id="SSF50729">
    <property type="entry name" value="PH domain-like"/>
    <property type="match status" value="1"/>
</dbReference>
<dbReference type="InterPro" id="IPR024954">
    <property type="entry name" value="SSRP1_DD"/>
</dbReference>
<comment type="subcellular location">
    <subcellularLocation>
        <location evidence="10">Nucleus</location>
    </subcellularLocation>
    <subcellularLocation>
        <location evidence="10">Chromosome</location>
    </subcellularLocation>
</comment>
<dbReference type="AlphaFoldDB" id="A0AAV5QN35"/>
<dbReference type="InterPro" id="IPR048993">
    <property type="entry name" value="SSRP1-like_PH1"/>
</dbReference>
<keyword evidence="3 10" id="KW-0158">Chromosome</keyword>
<dbReference type="Gene3D" id="2.30.29.30">
    <property type="entry name" value="Pleckstrin-homology domain (PH domain)/Phosphotyrosine-binding domain (PTB)"/>
    <property type="match status" value="2"/>
</dbReference>
<evidence type="ECO:0000256" key="9">
    <source>
        <dbReference type="ARBA" id="ARBA00023242"/>
    </source>
</evidence>
<keyword evidence="4 10" id="KW-0235">DNA replication</keyword>
<dbReference type="Pfam" id="PF21103">
    <property type="entry name" value="PH1_SSRP1-like"/>
    <property type="match status" value="1"/>
</dbReference>
<evidence type="ECO:0000256" key="2">
    <source>
        <dbReference type="ARBA" id="ARBA00014978"/>
    </source>
</evidence>
<evidence type="ECO:0000256" key="7">
    <source>
        <dbReference type="ARBA" id="ARBA00023163"/>
    </source>
</evidence>
<dbReference type="Gene3D" id="2.30.29.150">
    <property type="match status" value="1"/>
</dbReference>
<dbReference type="InterPro" id="IPR038167">
    <property type="entry name" value="SSRP1_sf"/>
</dbReference>
<evidence type="ECO:0000256" key="11">
    <source>
        <dbReference type="SAM" id="MobiDB-lite"/>
    </source>
</evidence>
<dbReference type="Pfam" id="PF08512">
    <property type="entry name" value="Rttp106-like_middle"/>
    <property type="match status" value="1"/>
</dbReference>
<evidence type="ECO:0000313" key="14">
    <source>
        <dbReference type="Proteomes" id="UP001360560"/>
    </source>
</evidence>
<feature type="compositionally biased region" description="Acidic residues" evidence="11">
    <location>
        <begin position="478"/>
        <end position="506"/>
    </location>
</feature>
<evidence type="ECO:0000256" key="10">
    <source>
        <dbReference type="RuleBase" id="RU364013"/>
    </source>
</evidence>
<accession>A0AAV5QN35</accession>
<keyword evidence="14" id="KW-1185">Reference proteome</keyword>
<dbReference type="Pfam" id="PF03531">
    <property type="entry name" value="SSrecog"/>
    <property type="match status" value="1"/>
</dbReference>
<evidence type="ECO:0000256" key="6">
    <source>
        <dbReference type="ARBA" id="ARBA00023015"/>
    </source>
</evidence>
<evidence type="ECO:0000256" key="8">
    <source>
        <dbReference type="ARBA" id="ARBA00023204"/>
    </source>
</evidence>
<dbReference type="GO" id="GO:0042393">
    <property type="term" value="F:histone binding"/>
    <property type="evidence" value="ECO:0007669"/>
    <property type="project" value="TreeGrafter"/>
</dbReference>
<comment type="caution">
    <text evidence="13">The sequence shown here is derived from an EMBL/GenBank/DDBJ whole genome shotgun (WGS) entry which is preliminary data.</text>
</comment>
<dbReference type="InterPro" id="IPR013719">
    <property type="entry name" value="RTT106/SPT16-like_middle_dom"/>
</dbReference>
<dbReference type="Gene3D" id="2.30.29.220">
    <property type="entry name" value="Structure-specific recognition protein (SSRP1)"/>
    <property type="match status" value="1"/>
</dbReference>
<dbReference type="InterPro" id="IPR000969">
    <property type="entry name" value="SSRP1/POB3"/>
</dbReference>
<evidence type="ECO:0000256" key="4">
    <source>
        <dbReference type="ARBA" id="ARBA00022705"/>
    </source>
</evidence>
<dbReference type="InterPro" id="IPR050454">
    <property type="entry name" value="RTT106/SSRP1_HistChap/FACT"/>
</dbReference>
<dbReference type="GO" id="GO:0006281">
    <property type="term" value="P:DNA repair"/>
    <property type="evidence" value="ECO:0007669"/>
    <property type="project" value="UniProtKB-KW"/>
</dbReference>
<dbReference type="GeneID" id="90073922"/>
<feature type="compositionally biased region" description="Acidic residues" evidence="11">
    <location>
        <begin position="186"/>
        <end position="197"/>
    </location>
</feature>
<dbReference type="CDD" id="cd13230">
    <property type="entry name" value="PH1_SSRP1-like"/>
    <property type="match status" value="1"/>
</dbReference>
<dbReference type="PANTHER" id="PTHR45849">
    <property type="entry name" value="FACT COMPLEX SUBUNIT SSRP1"/>
    <property type="match status" value="1"/>
</dbReference>
<dbReference type="FunFam" id="2.30.29.150:FF:000001">
    <property type="entry name" value="Fact complex subunit ssrp1"/>
    <property type="match status" value="1"/>
</dbReference>
<dbReference type="CDD" id="cd13229">
    <property type="entry name" value="PH_TFIIH"/>
    <property type="match status" value="1"/>
</dbReference>
<feature type="compositionally biased region" description="Low complexity" evidence="11">
    <location>
        <begin position="467"/>
        <end position="477"/>
    </location>
</feature>
<dbReference type="EMBL" id="BTFZ01000011">
    <property type="protein sequence ID" value="GMM35947.1"/>
    <property type="molecule type" value="Genomic_DNA"/>
</dbReference>
<comment type="function">
    <text evidence="10">Component of the FACT complex, a general chromatin factor that acts to reorganize nucleosomes. The FACT complex is involved in multiple processes that require DNA as a template such as mRNA elongation, DNA replication and DNA repair. During transcription elongation the FACT complex acts as a histone chaperone that both destabilizes and restores nucleosomal structure. It facilitates the passage of RNA polymerase II and transcription by promoting the dissociation of one histone H2A-H2B dimer from the nucleosome, then subsequently promotes the reestablishment of the nucleosome following the passage of RNA polymerase II.</text>
</comment>
<dbReference type="GO" id="GO:0006260">
    <property type="term" value="P:DNA replication"/>
    <property type="evidence" value="ECO:0007669"/>
    <property type="project" value="UniProtKB-KW"/>
</dbReference>
<evidence type="ECO:0000256" key="5">
    <source>
        <dbReference type="ARBA" id="ARBA00022763"/>
    </source>
</evidence>
<keyword evidence="7 10" id="KW-0804">Transcription</keyword>
<keyword evidence="9 10" id="KW-0539">Nucleus</keyword>
<dbReference type="Proteomes" id="UP001360560">
    <property type="component" value="Unassembled WGS sequence"/>
</dbReference>
<proteinExistence type="inferred from homology"/>
<comment type="similarity">
    <text evidence="1 10">Belongs to the SSRP1 family.</text>
</comment>
<dbReference type="PANTHER" id="PTHR45849:SF1">
    <property type="entry name" value="FACT COMPLEX SUBUNIT SSRP1"/>
    <property type="match status" value="1"/>
</dbReference>
<keyword evidence="8 10" id="KW-0234">DNA repair</keyword>